<dbReference type="PANTHER" id="PTHR24092:SF190">
    <property type="entry name" value="PHOSPHOLIPID-TRANSPORTING ATPASE"/>
    <property type="match status" value="1"/>
</dbReference>
<evidence type="ECO:0000256" key="6">
    <source>
        <dbReference type="ARBA" id="ARBA00023136"/>
    </source>
</evidence>
<keyword evidence="2 8" id="KW-0812">Transmembrane</keyword>
<keyword evidence="6 8" id="KW-0472">Membrane</keyword>
<dbReference type="GO" id="GO:0045332">
    <property type="term" value="P:phospholipid translocation"/>
    <property type="evidence" value="ECO:0007669"/>
    <property type="project" value="TreeGrafter"/>
</dbReference>
<evidence type="ECO:0000256" key="3">
    <source>
        <dbReference type="ARBA" id="ARBA00022723"/>
    </source>
</evidence>
<dbReference type="InterPro" id="IPR001757">
    <property type="entry name" value="P_typ_ATPase"/>
</dbReference>
<keyword evidence="11" id="KW-1185">Reference proteome</keyword>
<dbReference type="SUPFAM" id="SSF56784">
    <property type="entry name" value="HAD-like"/>
    <property type="match status" value="1"/>
</dbReference>
<dbReference type="PANTHER" id="PTHR24092">
    <property type="entry name" value="PROBABLE PHOSPHOLIPID-TRANSPORTING ATPASE"/>
    <property type="match status" value="1"/>
</dbReference>
<accession>A0AAR5Q860</accession>
<keyword evidence="5 8" id="KW-1133">Transmembrane helix</keyword>
<dbReference type="GO" id="GO:0046872">
    <property type="term" value="F:metal ion binding"/>
    <property type="evidence" value="ECO:0007669"/>
    <property type="project" value="UniProtKB-KW"/>
</dbReference>
<feature type="transmembrane region" description="Helical" evidence="8">
    <location>
        <begin position="235"/>
        <end position="253"/>
    </location>
</feature>
<dbReference type="GO" id="GO:0005802">
    <property type="term" value="C:trans-Golgi network"/>
    <property type="evidence" value="ECO:0007669"/>
    <property type="project" value="TreeGrafter"/>
</dbReference>
<dbReference type="GO" id="GO:0005886">
    <property type="term" value="C:plasma membrane"/>
    <property type="evidence" value="ECO:0007669"/>
    <property type="project" value="TreeGrafter"/>
</dbReference>
<evidence type="ECO:0000256" key="4">
    <source>
        <dbReference type="ARBA" id="ARBA00022842"/>
    </source>
</evidence>
<name>A0AAR5Q860_DENPD</name>
<proteinExistence type="predicted"/>
<reference evidence="11" key="1">
    <citation type="journal article" date="2013" name="Genome Biol.">
        <title>Draft genome of the mountain pine beetle, Dendroctonus ponderosae Hopkins, a major forest pest.</title>
        <authorList>
            <person name="Keeling C.I."/>
            <person name="Yuen M.M."/>
            <person name="Liao N.Y."/>
            <person name="Docking T.R."/>
            <person name="Chan S.K."/>
            <person name="Taylor G.A."/>
            <person name="Palmquist D.L."/>
            <person name="Jackman S.D."/>
            <person name="Nguyen A."/>
            <person name="Li M."/>
            <person name="Henderson H."/>
            <person name="Janes J.K."/>
            <person name="Zhao Y."/>
            <person name="Pandoh P."/>
            <person name="Moore R."/>
            <person name="Sperling F.A."/>
            <person name="Huber D.P."/>
            <person name="Birol I."/>
            <person name="Jones S.J."/>
            <person name="Bohlmann J."/>
        </authorList>
    </citation>
    <scope>NUCLEOTIDE SEQUENCE</scope>
</reference>
<evidence type="ECO:0000256" key="7">
    <source>
        <dbReference type="SAM" id="MobiDB-lite"/>
    </source>
</evidence>
<organism evidence="10 11">
    <name type="scientific">Dendroctonus ponderosae</name>
    <name type="common">Mountain pine beetle</name>
    <dbReference type="NCBI Taxonomy" id="77166"/>
    <lineage>
        <taxon>Eukaryota</taxon>
        <taxon>Metazoa</taxon>
        <taxon>Ecdysozoa</taxon>
        <taxon>Arthropoda</taxon>
        <taxon>Hexapoda</taxon>
        <taxon>Insecta</taxon>
        <taxon>Pterygota</taxon>
        <taxon>Neoptera</taxon>
        <taxon>Endopterygota</taxon>
        <taxon>Coleoptera</taxon>
        <taxon>Polyphaga</taxon>
        <taxon>Cucujiformia</taxon>
        <taxon>Curculionidae</taxon>
        <taxon>Scolytinae</taxon>
        <taxon>Dendroctonus</taxon>
    </lineage>
</organism>
<dbReference type="EnsemblMetazoa" id="XM_019913855.1">
    <property type="protein sequence ID" value="XP_019769414.1"/>
    <property type="gene ID" value="LOC109543921"/>
</dbReference>
<evidence type="ECO:0000256" key="5">
    <source>
        <dbReference type="ARBA" id="ARBA00022989"/>
    </source>
</evidence>
<evidence type="ECO:0000259" key="9">
    <source>
        <dbReference type="Pfam" id="PF16212"/>
    </source>
</evidence>
<feature type="transmembrane region" description="Helical" evidence="8">
    <location>
        <begin position="345"/>
        <end position="365"/>
    </location>
</feature>
<dbReference type="InterPro" id="IPR032630">
    <property type="entry name" value="P_typ_ATPase_c"/>
</dbReference>
<dbReference type="GO" id="GO:0005524">
    <property type="term" value="F:ATP binding"/>
    <property type="evidence" value="ECO:0007669"/>
    <property type="project" value="InterPro"/>
</dbReference>
<reference evidence="10" key="2">
    <citation type="submission" date="2024-08" db="UniProtKB">
        <authorList>
            <consortium name="EnsemblMetazoa"/>
        </authorList>
    </citation>
    <scope>IDENTIFICATION</scope>
</reference>
<dbReference type="GO" id="GO:0016887">
    <property type="term" value="F:ATP hydrolysis activity"/>
    <property type="evidence" value="ECO:0007669"/>
    <property type="project" value="InterPro"/>
</dbReference>
<evidence type="ECO:0000313" key="11">
    <source>
        <dbReference type="Proteomes" id="UP000019118"/>
    </source>
</evidence>
<dbReference type="SUPFAM" id="SSF81665">
    <property type="entry name" value="Calcium ATPase, transmembrane domain M"/>
    <property type="match status" value="1"/>
</dbReference>
<evidence type="ECO:0000256" key="1">
    <source>
        <dbReference type="ARBA" id="ARBA00004141"/>
    </source>
</evidence>
<feature type="transmembrane region" description="Helical" evidence="8">
    <location>
        <begin position="377"/>
        <end position="394"/>
    </location>
</feature>
<keyword evidence="3" id="KW-0479">Metal-binding</keyword>
<feature type="compositionally biased region" description="Gly residues" evidence="7">
    <location>
        <begin position="57"/>
        <end position="66"/>
    </location>
</feature>
<evidence type="ECO:0000256" key="8">
    <source>
        <dbReference type="SAM" id="Phobius"/>
    </source>
</evidence>
<dbReference type="InterPro" id="IPR036412">
    <property type="entry name" value="HAD-like_sf"/>
</dbReference>
<feature type="transmembrane region" description="Helical" evidence="8">
    <location>
        <begin position="259"/>
        <end position="279"/>
    </location>
</feature>
<feature type="transmembrane region" description="Helical" evidence="8">
    <location>
        <begin position="309"/>
        <end position="330"/>
    </location>
</feature>
<dbReference type="NCBIfam" id="TIGR01494">
    <property type="entry name" value="ATPase_P-type"/>
    <property type="match status" value="1"/>
</dbReference>
<feature type="region of interest" description="Disordered" evidence="7">
    <location>
        <begin position="50"/>
        <end position="77"/>
    </location>
</feature>
<comment type="subcellular location">
    <subcellularLocation>
        <location evidence="1">Membrane</location>
        <topology evidence="1">Multi-pass membrane protein</topology>
    </subcellularLocation>
</comment>
<protein>
    <recommendedName>
        <fullName evidence="9">P-type ATPase C-terminal domain-containing protein</fullName>
    </recommendedName>
</protein>
<feature type="transmembrane region" description="Helical" evidence="8">
    <location>
        <begin position="414"/>
        <end position="436"/>
    </location>
</feature>
<dbReference type="Gene3D" id="3.40.50.1000">
    <property type="entry name" value="HAD superfamily/HAD-like"/>
    <property type="match status" value="1"/>
</dbReference>
<dbReference type="GO" id="GO:0007030">
    <property type="term" value="P:Golgi organization"/>
    <property type="evidence" value="ECO:0007669"/>
    <property type="project" value="TreeGrafter"/>
</dbReference>
<dbReference type="Proteomes" id="UP000019118">
    <property type="component" value="Unassembled WGS sequence"/>
</dbReference>
<dbReference type="AlphaFoldDB" id="A0AAR5Q860"/>
<dbReference type="Pfam" id="PF16212">
    <property type="entry name" value="PhoLip_ATPase_C"/>
    <property type="match status" value="1"/>
</dbReference>
<dbReference type="GO" id="GO:0140326">
    <property type="term" value="F:ATPase-coupled intramembrane lipid transporter activity"/>
    <property type="evidence" value="ECO:0007669"/>
    <property type="project" value="TreeGrafter"/>
</dbReference>
<feature type="domain" description="P-type ATPase C-terminal" evidence="9">
    <location>
        <begin position="195"/>
        <end position="442"/>
    </location>
</feature>
<evidence type="ECO:0000313" key="10">
    <source>
        <dbReference type="EnsemblMetazoa" id="XP_019769414.1"/>
    </source>
</evidence>
<feature type="region of interest" description="Disordered" evidence="7">
    <location>
        <begin position="518"/>
        <end position="557"/>
    </location>
</feature>
<dbReference type="InterPro" id="IPR023214">
    <property type="entry name" value="HAD_sf"/>
</dbReference>
<dbReference type="InterPro" id="IPR023298">
    <property type="entry name" value="ATPase_P-typ_TM_dom_sf"/>
</dbReference>
<sequence length="557" mass="61785">MDVFIVDASTYDEVQQQLLKFRDNIKIVNTYKPNSEPAAVGGELDAAHKANSTENGVSGGANGAKVGGTSNQSCGSGPPAVSVVTFSTELEYLGGIEDPQVEETTVGFAIVINGHSLVHCLHPQMERLFLDVVMQCKAVICCRVTPLQKALVVELVKKSKHAVTLAIGDGANDVSMIKAAHIGVGISGEEGMQAVLASDYSIAQFRFLERLLLVHGRWSYYRMCSFLRYFFNKNFAFTLCHFWYAFFCGFSAQTVFDPMYISVYNLFYTSLPVLAVGIFDQDVNDKNSIQYPQLYKPGHMNLFFNKKEFFRSALSGCFVSIILCFIAYGTYNDAATPNGQGLSDYMLFCSATAAILVIVNTAQIAMDTQYWTVFNHIMIWGSLAFYFVADNFYNYVFNGPYVGSLTKAMGSANFWFATVLIVIMCVLPVLAYRFYFVDVFPTLSDRVRLKQRLAQVRSRQSQDVLRTPSARRARRSIRSGYAFAHQEGFGRLITSGKIMRKLPNAEFTIPNIMNKLNMSNSTKESNRNPPNTAATQEGSSGSSGGRAPIQDLDTINL</sequence>
<keyword evidence="4" id="KW-0460">Magnesium</keyword>
<evidence type="ECO:0000256" key="2">
    <source>
        <dbReference type="ARBA" id="ARBA00022692"/>
    </source>
</evidence>
<feature type="compositionally biased region" description="Polar residues" evidence="7">
    <location>
        <begin position="518"/>
        <end position="540"/>
    </location>
</feature>